<accession>A0A255H622</accession>
<dbReference type="InterPro" id="IPR049829">
    <property type="entry name" value="MptA/B-like"/>
</dbReference>
<evidence type="ECO:0000256" key="8">
    <source>
        <dbReference type="SAM" id="Phobius"/>
    </source>
</evidence>
<organism evidence="9 10">
    <name type="scientific">Enemella dayhoffiae</name>
    <dbReference type="NCBI Taxonomy" id="2016507"/>
    <lineage>
        <taxon>Bacteria</taxon>
        <taxon>Bacillati</taxon>
        <taxon>Actinomycetota</taxon>
        <taxon>Actinomycetes</taxon>
        <taxon>Propionibacteriales</taxon>
        <taxon>Propionibacteriaceae</taxon>
        <taxon>Enemella</taxon>
    </lineage>
</organism>
<evidence type="ECO:0000256" key="5">
    <source>
        <dbReference type="ARBA" id="ARBA00022989"/>
    </source>
</evidence>
<dbReference type="Proteomes" id="UP000216311">
    <property type="component" value="Unassembled WGS sequence"/>
</dbReference>
<name>A0A255H622_9ACTN</name>
<feature type="transmembrane region" description="Helical" evidence="8">
    <location>
        <begin position="250"/>
        <end position="281"/>
    </location>
</feature>
<evidence type="ECO:0000256" key="7">
    <source>
        <dbReference type="ARBA" id="ARBA00043987"/>
    </source>
</evidence>
<evidence type="ECO:0000256" key="2">
    <source>
        <dbReference type="ARBA" id="ARBA00022676"/>
    </source>
</evidence>
<dbReference type="AlphaFoldDB" id="A0A255H622"/>
<feature type="transmembrane region" description="Helical" evidence="8">
    <location>
        <begin position="388"/>
        <end position="410"/>
    </location>
</feature>
<dbReference type="GO" id="GO:0005886">
    <property type="term" value="C:plasma membrane"/>
    <property type="evidence" value="ECO:0007669"/>
    <property type="project" value="UniProtKB-SubCell"/>
</dbReference>
<feature type="transmembrane region" description="Helical" evidence="8">
    <location>
        <begin position="12"/>
        <end position="35"/>
    </location>
</feature>
<comment type="subcellular location">
    <subcellularLocation>
        <location evidence="1">Membrane</location>
        <topology evidence="1">Multi-pass membrane protein</topology>
    </subcellularLocation>
</comment>
<feature type="transmembrane region" description="Helical" evidence="8">
    <location>
        <begin position="174"/>
        <end position="199"/>
    </location>
</feature>
<dbReference type="EMBL" id="NMVQ01000012">
    <property type="protein sequence ID" value="OYO22064.1"/>
    <property type="molecule type" value="Genomic_DNA"/>
</dbReference>
<feature type="transmembrane region" description="Helical" evidence="8">
    <location>
        <begin position="358"/>
        <end position="376"/>
    </location>
</feature>
<dbReference type="GO" id="GO:0016758">
    <property type="term" value="F:hexosyltransferase activity"/>
    <property type="evidence" value="ECO:0007669"/>
    <property type="project" value="InterPro"/>
</dbReference>
<comment type="similarity">
    <text evidence="7">Belongs to the MptA/B family.</text>
</comment>
<keyword evidence="5 8" id="KW-1133">Transmembrane helix</keyword>
<dbReference type="OrthoDB" id="5242303at2"/>
<feature type="transmembrane region" description="Helical" evidence="8">
    <location>
        <begin position="325"/>
        <end position="346"/>
    </location>
</feature>
<keyword evidence="6 8" id="KW-0472">Membrane</keyword>
<feature type="transmembrane region" description="Helical" evidence="8">
    <location>
        <begin position="293"/>
        <end position="313"/>
    </location>
</feature>
<feature type="transmembrane region" description="Helical" evidence="8">
    <location>
        <begin position="95"/>
        <end position="116"/>
    </location>
</feature>
<keyword evidence="2" id="KW-0328">Glycosyltransferase</keyword>
<dbReference type="Pfam" id="PF26314">
    <property type="entry name" value="MptA_B_family"/>
    <property type="match status" value="1"/>
</dbReference>
<feature type="transmembrane region" description="Helical" evidence="8">
    <location>
        <begin position="445"/>
        <end position="462"/>
    </location>
</feature>
<evidence type="ECO:0008006" key="11">
    <source>
        <dbReference type="Google" id="ProtNLM"/>
    </source>
</evidence>
<evidence type="ECO:0000313" key="9">
    <source>
        <dbReference type="EMBL" id="OYO22064.1"/>
    </source>
</evidence>
<evidence type="ECO:0000256" key="3">
    <source>
        <dbReference type="ARBA" id="ARBA00022679"/>
    </source>
</evidence>
<keyword evidence="3" id="KW-0808">Transferase</keyword>
<proteinExistence type="inferred from homology"/>
<evidence type="ECO:0000313" key="10">
    <source>
        <dbReference type="Proteomes" id="UP000216311"/>
    </source>
</evidence>
<evidence type="ECO:0000256" key="6">
    <source>
        <dbReference type="ARBA" id="ARBA00023136"/>
    </source>
</evidence>
<keyword evidence="4 8" id="KW-0812">Transmembrane</keyword>
<evidence type="ECO:0000256" key="1">
    <source>
        <dbReference type="ARBA" id="ARBA00004141"/>
    </source>
</evidence>
<feature type="transmembrane region" description="Helical" evidence="8">
    <location>
        <begin position="211"/>
        <end position="244"/>
    </location>
</feature>
<protein>
    <recommendedName>
        <fullName evidence="11">Alpha-1,6-mannosyltransferase</fullName>
    </recommendedName>
</protein>
<dbReference type="NCBIfam" id="NF038066">
    <property type="entry name" value="MptB"/>
    <property type="match status" value="1"/>
</dbReference>
<feature type="transmembrane region" description="Helical" evidence="8">
    <location>
        <begin position="55"/>
        <end position="75"/>
    </location>
</feature>
<keyword evidence="10" id="KW-1185">Reference proteome</keyword>
<feature type="transmembrane region" description="Helical" evidence="8">
    <location>
        <begin position="422"/>
        <end position="439"/>
    </location>
</feature>
<sequence length="483" mass="52073">MTAMPARTRPWLLWACLGVLGSAMVAVLPFSVGYLPDWPRGPINRHLPWFRRTTGFYLARTSAVIGSVLLFAAWLKLRPRPHQGRSETPWRRIGLAWTVPMWPIPPVMTADAYAYAAQGWLLGHGKNPYEVGMGFPSPFADGIYQAWAHTTAVYPPLALQLQRFLVWASGSDPYWSVVAMRVMALAGVGLMVAVAPALARRVGIRPQAALWAIALNPLVLVQFIGGAHNDALMVGLIMVALWLAGRRHGLILGSVAIGVAAAVKQPAILAGVGVVWCALFGDRPTERPHWGRALGGLGVGGFIGAAVFVLLSLPDRLMLGWMGPYAGAPSLVINHSPLSWIAQLLLRWKVDRDLVNTGLSVTSGILMLAGLAWVLWRFGPRRPVAMTAGSLLAFGLLGPAIQPWYVLWGGPLIPFTRPSARMVRVCLAVVLVLLISGVLQEFLPPPVVVPIGAAVALAWALWDRRRSRRAGAVEASEPAGTLA</sequence>
<comment type="caution">
    <text evidence="9">The sequence shown here is derived from an EMBL/GenBank/DDBJ whole genome shotgun (WGS) entry which is preliminary data.</text>
</comment>
<evidence type="ECO:0000256" key="4">
    <source>
        <dbReference type="ARBA" id="ARBA00022692"/>
    </source>
</evidence>
<gene>
    <name evidence="9" type="ORF">CGZ93_09125</name>
</gene>
<reference evidence="9 10" key="1">
    <citation type="submission" date="2017-07" db="EMBL/GenBank/DDBJ databases">
        <title>Draft whole genome sequences of clinical Proprionibacteriaceae strains.</title>
        <authorList>
            <person name="Bernier A.-M."/>
            <person name="Bernard K."/>
            <person name="Domingo M.-C."/>
        </authorList>
    </citation>
    <scope>NUCLEOTIDE SEQUENCE [LARGE SCALE GENOMIC DNA]</scope>
    <source>
        <strain evidence="9 10">NML 130396</strain>
    </source>
</reference>